<dbReference type="AlphaFoldDB" id="A0A836CHR6"/>
<accession>A0A836CHR6</accession>
<gene>
    <name evidence="1" type="ORF">JKP88DRAFT_241039</name>
</gene>
<keyword evidence="2" id="KW-1185">Reference proteome</keyword>
<proteinExistence type="predicted"/>
<dbReference type="EMBL" id="JAFCMP010000112">
    <property type="protein sequence ID" value="KAG5186432.1"/>
    <property type="molecule type" value="Genomic_DNA"/>
</dbReference>
<reference evidence="1" key="1">
    <citation type="submission" date="2021-02" db="EMBL/GenBank/DDBJ databases">
        <title>First Annotated Genome of the Yellow-green Alga Tribonema minus.</title>
        <authorList>
            <person name="Mahan K.M."/>
        </authorList>
    </citation>
    <scope>NUCLEOTIDE SEQUENCE</scope>
    <source>
        <strain evidence="1">UTEX B ZZ1240</strain>
    </source>
</reference>
<protein>
    <submittedName>
        <fullName evidence="1">Uncharacterized protein</fullName>
    </submittedName>
</protein>
<sequence>MFVAIAASEIVLVHDDLNECKLAVLKRFFDSIDLNMYMPGKRYQRDGMSIWHDTWSDHTSETVRIEEWQDGARLDVLYCNLHSSIKELVTTSSISDEGLEMAVGEWRDEIAQRKVPELSILKQHTEFFVRQGKWEYALSVANIYNRGSFPRFKPNSGLALLIYAQVARCDDPGLAGEAQAQYIAARLHPVSQADIAGAEMPVVYGESIVKYAKHLVSRITHCQRPRSRSKPPSQKPIVAPIVQIRQLPRPEPRVIVRKRSKTRVRPPPQPLQPEPEVVFDTPQEAPIDPRADPQNTHDHTVSATTKVEIEALIKKHGHLQLVPLLDVSDKAKKVYDSLSDQEHSNFGISEREALALVYADIHTREHKENLEETLILRLDFRLRSWQL</sequence>
<evidence type="ECO:0000313" key="2">
    <source>
        <dbReference type="Proteomes" id="UP000664859"/>
    </source>
</evidence>
<organism evidence="1 2">
    <name type="scientific">Tribonema minus</name>
    <dbReference type="NCBI Taxonomy" id="303371"/>
    <lineage>
        <taxon>Eukaryota</taxon>
        <taxon>Sar</taxon>
        <taxon>Stramenopiles</taxon>
        <taxon>Ochrophyta</taxon>
        <taxon>PX clade</taxon>
        <taxon>Xanthophyceae</taxon>
        <taxon>Tribonematales</taxon>
        <taxon>Tribonemataceae</taxon>
        <taxon>Tribonema</taxon>
    </lineage>
</organism>
<name>A0A836CHR6_9STRA</name>
<evidence type="ECO:0000313" key="1">
    <source>
        <dbReference type="EMBL" id="KAG5186432.1"/>
    </source>
</evidence>
<comment type="caution">
    <text evidence="1">The sequence shown here is derived from an EMBL/GenBank/DDBJ whole genome shotgun (WGS) entry which is preliminary data.</text>
</comment>
<dbReference type="Proteomes" id="UP000664859">
    <property type="component" value="Unassembled WGS sequence"/>
</dbReference>